<protein>
    <submittedName>
        <fullName evidence="2">DUF3100 domain-containing protein</fullName>
    </submittedName>
</protein>
<feature type="transmembrane region" description="Helical" evidence="1">
    <location>
        <begin position="189"/>
        <end position="211"/>
    </location>
</feature>
<evidence type="ECO:0000256" key="1">
    <source>
        <dbReference type="SAM" id="Phobius"/>
    </source>
</evidence>
<gene>
    <name evidence="2" type="ORF">CD039_10730</name>
</gene>
<dbReference type="Pfam" id="PF11299">
    <property type="entry name" value="DUF3100"/>
    <property type="match status" value="1"/>
</dbReference>
<feature type="transmembrane region" description="Helical" evidence="1">
    <location>
        <begin position="223"/>
        <end position="245"/>
    </location>
</feature>
<proteinExistence type="predicted"/>
<dbReference type="Proteomes" id="UP000242712">
    <property type="component" value="Unassembled WGS sequence"/>
</dbReference>
<dbReference type="OrthoDB" id="5451070at2"/>
<comment type="caution">
    <text evidence="2">The sequence shown here is derived from an EMBL/GenBank/DDBJ whole genome shotgun (WGS) entry which is preliminary data.</text>
</comment>
<name>A0A2K4FB78_9STAP</name>
<keyword evidence="1" id="KW-0472">Membrane</keyword>
<reference evidence="2 3" key="1">
    <citation type="submission" date="2017-08" db="EMBL/GenBank/DDBJ databases">
        <title>Draft genome sequences of 64 type strains of genus Staph aureus.</title>
        <authorList>
            <person name="Cole K."/>
            <person name="Golubchik T."/>
            <person name="Russell J."/>
            <person name="Foster D."/>
            <person name="Llewelyn M."/>
            <person name="Wilson D."/>
            <person name="Crook D."/>
            <person name="Paul J."/>
        </authorList>
    </citation>
    <scope>NUCLEOTIDE SEQUENCE [LARGE SCALE GENOMIC DNA]</scope>
    <source>
        <strain evidence="2 3">DSM 29875</strain>
    </source>
</reference>
<keyword evidence="1" id="KW-0812">Transmembrane</keyword>
<feature type="transmembrane region" description="Helical" evidence="1">
    <location>
        <begin position="72"/>
        <end position="91"/>
    </location>
</feature>
<feature type="transmembrane region" description="Helical" evidence="1">
    <location>
        <begin position="161"/>
        <end position="183"/>
    </location>
</feature>
<dbReference type="InterPro" id="IPR021450">
    <property type="entry name" value="DUF3100"/>
</dbReference>
<dbReference type="RefSeq" id="WP_103372310.1">
    <property type="nucleotide sequence ID" value="NZ_CBCRVO010000002.1"/>
</dbReference>
<dbReference type="GeneID" id="98298815"/>
<dbReference type="AlphaFoldDB" id="A0A2K4FB78"/>
<sequence>MNKQTQLWKDWRLHTLTFVIVLISEGIGAHKFNLGPTSLLLMPVVYAVILGLIAYFTPLVKKKQAKNAEPMVFIAVALLIAKFGVEAGPALPKIIAAGPALILQELGNLATILISLPIAIILGLKRETIGMTHSIGREVNLALITERYKTNSPEWQGVMSMYIFGTIFGAIFFSIFSSVLISILPLHPLSFAMATGVGSGVMTTAALGPLVEAFPDQASTLAAFSGTSNLLTSVTGLYMAIVFALPLTEKYYALLTKVKGKFSQVKGWDNDFSN</sequence>
<keyword evidence="3" id="KW-1185">Reference proteome</keyword>
<evidence type="ECO:0000313" key="2">
    <source>
        <dbReference type="EMBL" id="POA08537.1"/>
    </source>
</evidence>
<evidence type="ECO:0000313" key="3">
    <source>
        <dbReference type="Proteomes" id="UP000242712"/>
    </source>
</evidence>
<keyword evidence="1" id="KW-1133">Transmembrane helix</keyword>
<feature type="transmembrane region" description="Helical" evidence="1">
    <location>
        <begin position="106"/>
        <end position="124"/>
    </location>
</feature>
<accession>A0A2K4FB78</accession>
<feature type="transmembrane region" description="Helical" evidence="1">
    <location>
        <begin position="38"/>
        <end position="60"/>
    </location>
</feature>
<dbReference type="EMBL" id="PPPX01000016">
    <property type="protein sequence ID" value="POA08537.1"/>
    <property type="molecule type" value="Genomic_DNA"/>
</dbReference>
<organism evidence="2 3">
    <name type="scientific">Staphylococcus argensis</name>
    <dbReference type="NCBI Taxonomy" id="1607738"/>
    <lineage>
        <taxon>Bacteria</taxon>
        <taxon>Bacillati</taxon>
        <taxon>Bacillota</taxon>
        <taxon>Bacilli</taxon>
        <taxon>Bacillales</taxon>
        <taxon>Staphylococcaceae</taxon>
        <taxon>Staphylococcus</taxon>
    </lineage>
</organism>